<name>A0ABN0XXN4_9ALTE</name>
<evidence type="ECO:0000313" key="4">
    <source>
        <dbReference type="Proteomes" id="UP001501757"/>
    </source>
</evidence>
<dbReference type="Pfam" id="PF00903">
    <property type="entry name" value="Glyoxalase"/>
    <property type="match status" value="1"/>
</dbReference>
<dbReference type="InterPro" id="IPR029068">
    <property type="entry name" value="Glyas_Bleomycin-R_OHBP_Dase"/>
</dbReference>
<protein>
    <submittedName>
        <fullName evidence="3">FosA family fosfomycin resistance glutathione transferase</fullName>
    </submittedName>
</protein>
<dbReference type="InterPro" id="IPR051332">
    <property type="entry name" value="Fosfomycin_Res_Enzymes"/>
</dbReference>
<dbReference type="GO" id="GO:0016740">
    <property type="term" value="F:transferase activity"/>
    <property type="evidence" value="ECO:0007669"/>
    <property type="project" value="UniProtKB-KW"/>
</dbReference>
<dbReference type="PANTHER" id="PTHR36113">
    <property type="entry name" value="LYASE, PUTATIVE-RELATED-RELATED"/>
    <property type="match status" value="1"/>
</dbReference>
<dbReference type="SUPFAM" id="SSF54593">
    <property type="entry name" value="Glyoxalase/Bleomycin resistance protein/Dihydroxybiphenyl dioxygenase"/>
    <property type="match status" value="1"/>
</dbReference>
<comment type="caution">
    <text evidence="3">The sequence shown here is derived from an EMBL/GenBank/DDBJ whole genome shotgun (WGS) entry which is preliminary data.</text>
</comment>
<dbReference type="Gene3D" id="3.10.180.10">
    <property type="entry name" value="2,3-Dihydroxybiphenyl 1,2-Dioxygenase, domain 1"/>
    <property type="match status" value="1"/>
</dbReference>
<keyword evidence="3" id="KW-0808">Transferase</keyword>
<keyword evidence="4" id="KW-1185">Reference proteome</keyword>
<reference evidence="3 4" key="1">
    <citation type="journal article" date="2019" name="Int. J. Syst. Evol. Microbiol.">
        <title>The Global Catalogue of Microorganisms (GCM) 10K type strain sequencing project: providing services to taxonomists for standard genome sequencing and annotation.</title>
        <authorList>
            <consortium name="The Broad Institute Genomics Platform"/>
            <consortium name="The Broad Institute Genome Sequencing Center for Infectious Disease"/>
            <person name="Wu L."/>
            <person name="Ma J."/>
        </authorList>
    </citation>
    <scope>NUCLEOTIDE SEQUENCE [LARGE SCALE GENOMIC DNA]</scope>
    <source>
        <strain evidence="3 4">JCM 13378</strain>
    </source>
</reference>
<dbReference type="InterPro" id="IPR037523">
    <property type="entry name" value="VOC_core"/>
</dbReference>
<gene>
    <name evidence="3" type="primary">fos</name>
    <name evidence="3" type="ORF">GCM10009092_44380</name>
</gene>
<dbReference type="PANTHER" id="PTHR36113:SF6">
    <property type="entry name" value="FOSFOMYCIN RESISTANCE PROTEIN FOSX"/>
    <property type="match status" value="1"/>
</dbReference>
<evidence type="ECO:0000256" key="1">
    <source>
        <dbReference type="ARBA" id="ARBA00022723"/>
    </source>
</evidence>
<sequence length="132" mass="14893">MLKGLNHITVAVADLDRSLHFYLKVLGFSGHVRWDKGAYLSLGELWLCLSVDTPVPAQDYSHLAFTLAAEDFAAFRERLQQNNTPIWKDNHSEGDSVYFLDPDGHKLEAHEGSLASRLQSLHQQPYSGLSWL</sequence>
<accession>A0ABN0XXN4</accession>
<organism evidence="3 4">
    <name type="scientific">Bowmanella denitrificans</name>
    <dbReference type="NCBI Taxonomy" id="366582"/>
    <lineage>
        <taxon>Bacteria</taxon>
        <taxon>Pseudomonadati</taxon>
        <taxon>Pseudomonadota</taxon>
        <taxon>Gammaproteobacteria</taxon>
        <taxon>Alteromonadales</taxon>
        <taxon>Alteromonadaceae</taxon>
        <taxon>Bowmanella</taxon>
    </lineage>
</organism>
<dbReference type="RefSeq" id="WP_343847562.1">
    <property type="nucleotide sequence ID" value="NZ_BAAAEI010000031.1"/>
</dbReference>
<evidence type="ECO:0000313" key="3">
    <source>
        <dbReference type="EMBL" id="GAA0375273.1"/>
    </source>
</evidence>
<proteinExistence type="predicted"/>
<dbReference type="Proteomes" id="UP001501757">
    <property type="component" value="Unassembled WGS sequence"/>
</dbReference>
<dbReference type="NCBIfam" id="NF000496">
    <property type="entry name" value="Fos_GSH"/>
    <property type="match status" value="1"/>
</dbReference>
<dbReference type="PROSITE" id="PS51819">
    <property type="entry name" value="VOC"/>
    <property type="match status" value="1"/>
</dbReference>
<dbReference type="InterPro" id="IPR018146">
    <property type="entry name" value="Glyoxalase_1_CS"/>
</dbReference>
<dbReference type="PROSITE" id="PS00934">
    <property type="entry name" value="GLYOXALASE_I_1"/>
    <property type="match status" value="1"/>
</dbReference>
<evidence type="ECO:0000259" key="2">
    <source>
        <dbReference type="PROSITE" id="PS51819"/>
    </source>
</evidence>
<dbReference type="InterPro" id="IPR004360">
    <property type="entry name" value="Glyas_Fos-R_dOase_dom"/>
</dbReference>
<feature type="domain" description="VOC" evidence="2">
    <location>
        <begin position="4"/>
        <end position="112"/>
    </location>
</feature>
<dbReference type="EMBL" id="BAAAEI010000031">
    <property type="protein sequence ID" value="GAA0375273.1"/>
    <property type="molecule type" value="Genomic_DNA"/>
</dbReference>
<dbReference type="CDD" id="cd07244">
    <property type="entry name" value="FosA"/>
    <property type="match status" value="1"/>
</dbReference>
<keyword evidence="1" id="KW-0479">Metal-binding</keyword>